<accession>A0ABW3TA82</accession>
<dbReference type="RefSeq" id="WP_380788922.1">
    <property type="nucleotide sequence ID" value="NZ_JBHTKR010000001.1"/>
</dbReference>
<comment type="caution">
    <text evidence="1">The sequence shown here is derived from an EMBL/GenBank/DDBJ whole genome shotgun (WGS) entry which is preliminary data.</text>
</comment>
<dbReference type="GO" id="GO:0016757">
    <property type="term" value="F:glycosyltransferase activity"/>
    <property type="evidence" value="ECO:0007669"/>
    <property type="project" value="UniProtKB-KW"/>
</dbReference>
<dbReference type="Proteomes" id="UP001597151">
    <property type="component" value="Unassembled WGS sequence"/>
</dbReference>
<sequence length="319" mass="35585">MPDADHLPRWGIVSTIKAPVDTICAFAAHHLELGAHRLFLYLDDDNQAAFRILKTHPKIRPVLTDATYWQSLGMKRRAKHQSRQFENARHAYGRASDLDWLAHIDVDEFLLPARPLGAQLADLPQDCLCARIRPIEALAPQDPGQPLFAKAFALDRATRNRQTEALYPDYGAHLNGGFLSHVAGKMIYRTGVPDLKVNIHNITVSEVQNPGQQELTDTDLLHCHAKSWADFIAAFHYRLDKGSYRSELKPNRPADQGGLTLHELFGTLHATEGETGLRRFYDQVCSATPAHLAALEAQGLLRRPVLDLPGAVARHFPAT</sequence>
<proteinExistence type="predicted"/>
<evidence type="ECO:0000313" key="1">
    <source>
        <dbReference type="EMBL" id="MFD1193615.1"/>
    </source>
</evidence>
<dbReference type="EC" id="2.4.-.-" evidence="1"/>
<gene>
    <name evidence="1" type="ORF">ACFQ3C_02885</name>
</gene>
<dbReference type="EMBL" id="JBHTKR010000001">
    <property type="protein sequence ID" value="MFD1193615.1"/>
    <property type="molecule type" value="Genomic_DNA"/>
</dbReference>
<protein>
    <submittedName>
        <fullName evidence="1">Glycosyltransferase family 2 protein</fullName>
        <ecNumber evidence="1">2.4.-.-</ecNumber>
    </submittedName>
</protein>
<name>A0ABW3TA82_9RHOB</name>
<evidence type="ECO:0000313" key="2">
    <source>
        <dbReference type="Proteomes" id="UP001597151"/>
    </source>
</evidence>
<keyword evidence="2" id="KW-1185">Reference proteome</keyword>
<reference evidence="2" key="1">
    <citation type="journal article" date="2019" name="Int. J. Syst. Evol. Microbiol.">
        <title>The Global Catalogue of Microorganisms (GCM) 10K type strain sequencing project: providing services to taxonomists for standard genome sequencing and annotation.</title>
        <authorList>
            <consortium name="The Broad Institute Genomics Platform"/>
            <consortium name="The Broad Institute Genome Sequencing Center for Infectious Disease"/>
            <person name="Wu L."/>
            <person name="Ma J."/>
        </authorList>
    </citation>
    <scope>NUCLEOTIDE SEQUENCE [LARGE SCALE GENOMIC DNA]</scope>
    <source>
        <strain evidence="2">CCUG 55328</strain>
    </source>
</reference>
<keyword evidence="1" id="KW-0328">Glycosyltransferase</keyword>
<keyword evidence="1" id="KW-0808">Transferase</keyword>
<organism evidence="1 2">
    <name type="scientific">Seohaeicola saemankumensis</name>
    <dbReference type="NCBI Taxonomy" id="481181"/>
    <lineage>
        <taxon>Bacteria</taxon>
        <taxon>Pseudomonadati</taxon>
        <taxon>Pseudomonadota</taxon>
        <taxon>Alphaproteobacteria</taxon>
        <taxon>Rhodobacterales</taxon>
        <taxon>Roseobacteraceae</taxon>
        <taxon>Seohaeicola</taxon>
    </lineage>
</organism>
<dbReference type="Pfam" id="PF13704">
    <property type="entry name" value="Glyco_tranf_2_4"/>
    <property type="match status" value="1"/>
</dbReference>